<dbReference type="InterPro" id="IPR036380">
    <property type="entry name" value="Isochorismatase-like_sf"/>
</dbReference>
<dbReference type="GO" id="GO:0016787">
    <property type="term" value="F:hydrolase activity"/>
    <property type="evidence" value="ECO:0007669"/>
    <property type="project" value="UniProtKB-KW"/>
</dbReference>
<sequence>MAEQDGWSEKDWMRVVPETERALYLQSGFGERQPFGERPALIVIDVTLSFTGSRPQPVADAIREFPTACGEVAWEALPRIAQLLQLFRDRNWPVVFTRNDSLDQVFAGGATKRVRSRPSPPEGQKFPPGIDPLESEWVLEKAKASCFFATPLNSYFQMRKVDTVVVCGVSTSGCVRASVVDACSHGYTTYLVDDCCFDRSHFAHCANLFDISAKYASVVSLTELEALCVSRVSD</sequence>
<dbReference type="PANTHER" id="PTHR43540">
    <property type="entry name" value="PEROXYUREIDOACRYLATE/UREIDOACRYLATE AMIDOHYDROLASE-RELATED"/>
    <property type="match status" value="1"/>
</dbReference>
<proteinExistence type="predicted"/>
<dbReference type="InterPro" id="IPR050272">
    <property type="entry name" value="Isochorismatase-like_hydrls"/>
</dbReference>
<accession>A6F011</accession>
<feature type="domain" description="Isochorismatase-like" evidence="2">
    <location>
        <begin position="40"/>
        <end position="221"/>
    </location>
</feature>
<dbReference type="eggNOG" id="COG1335">
    <property type="taxonomic scope" value="Bacteria"/>
</dbReference>
<evidence type="ECO:0000256" key="1">
    <source>
        <dbReference type="ARBA" id="ARBA00022801"/>
    </source>
</evidence>
<organism evidence="3 4">
    <name type="scientific">Marinobacter algicola DG893</name>
    <dbReference type="NCBI Taxonomy" id="443152"/>
    <lineage>
        <taxon>Bacteria</taxon>
        <taxon>Pseudomonadati</taxon>
        <taxon>Pseudomonadota</taxon>
        <taxon>Gammaproteobacteria</taxon>
        <taxon>Pseudomonadales</taxon>
        <taxon>Marinobacteraceae</taxon>
        <taxon>Marinobacter</taxon>
    </lineage>
</organism>
<gene>
    <name evidence="3" type="ORF">MDG893_15080</name>
</gene>
<reference evidence="3 4" key="1">
    <citation type="submission" date="2007-06" db="EMBL/GenBank/DDBJ databases">
        <authorList>
            <person name="Green D."/>
            <person name="Ferriera S."/>
            <person name="Johnson J."/>
            <person name="Kravitz S."/>
            <person name="Beeson K."/>
            <person name="Sutton G."/>
            <person name="Rogers Y.-H."/>
            <person name="Friedman R."/>
            <person name="Frazier M."/>
            <person name="Venter J.C."/>
        </authorList>
    </citation>
    <scope>NUCLEOTIDE SEQUENCE [LARGE SCALE GENOMIC DNA]</scope>
    <source>
        <strain evidence="3 4">DG893</strain>
    </source>
</reference>
<comment type="caution">
    <text evidence="3">The sequence shown here is derived from an EMBL/GenBank/DDBJ whole genome shotgun (WGS) entry which is preliminary data.</text>
</comment>
<dbReference type="Pfam" id="PF00857">
    <property type="entry name" value="Isochorismatase"/>
    <property type="match status" value="1"/>
</dbReference>
<dbReference type="Gene3D" id="3.40.50.850">
    <property type="entry name" value="Isochorismatase-like"/>
    <property type="match status" value="1"/>
</dbReference>
<keyword evidence="4" id="KW-1185">Reference proteome</keyword>
<dbReference type="RefSeq" id="WP_007153607.1">
    <property type="nucleotide sequence ID" value="NZ_ABCP01000011.1"/>
</dbReference>
<name>A6F011_9GAMM</name>
<evidence type="ECO:0000313" key="3">
    <source>
        <dbReference type="EMBL" id="EDM47924.1"/>
    </source>
</evidence>
<dbReference type="InterPro" id="IPR000868">
    <property type="entry name" value="Isochorismatase-like_dom"/>
</dbReference>
<dbReference type="Proteomes" id="UP000005856">
    <property type="component" value="Unassembled WGS sequence"/>
</dbReference>
<dbReference type="STRING" id="443152.MDG893_15080"/>
<dbReference type="EMBL" id="ABCP01000011">
    <property type="protein sequence ID" value="EDM47924.1"/>
    <property type="molecule type" value="Genomic_DNA"/>
</dbReference>
<dbReference type="AlphaFoldDB" id="A6F011"/>
<dbReference type="SUPFAM" id="SSF52499">
    <property type="entry name" value="Isochorismatase-like hydrolases"/>
    <property type="match status" value="1"/>
</dbReference>
<dbReference type="PANTHER" id="PTHR43540:SF1">
    <property type="entry name" value="ISOCHORISMATASE HYDROLASE"/>
    <property type="match status" value="1"/>
</dbReference>
<keyword evidence="1 3" id="KW-0378">Hydrolase</keyword>
<evidence type="ECO:0000259" key="2">
    <source>
        <dbReference type="Pfam" id="PF00857"/>
    </source>
</evidence>
<protein>
    <submittedName>
        <fullName evidence="3">Probable hydrolase</fullName>
    </submittedName>
</protein>
<evidence type="ECO:0000313" key="4">
    <source>
        <dbReference type="Proteomes" id="UP000005856"/>
    </source>
</evidence>